<comment type="caution">
    <text evidence="1">The sequence shown here is derived from an EMBL/GenBank/DDBJ whole genome shotgun (WGS) entry which is preliminary data.</text>
</comment>
<protein>
    <submittedName>
        <fullName evidence="1">Uncharacterized protein</fullName>
    </submittedName>
</protein>
<gene>
    <name evidence="1" type="ORF">ABW18_19405</name>
</gene>
<evidence type="ECO:0000313" key="2">
    <source>
        <dbReference type="Proteomes" id="UP000037247"/>
    </source>
</evidence>
<dbReference type="EMBL" id="LDTZ01000022">
    <property type="protein sequence ID" value="KNA89838.1"/>
    <property type="molecule type" value="Genomic_DNA"/>
</dbReference>
<organism evidence="1 2">
    <name type="scientific">Gordonia jacobaea</name>
    <dbReference type="NCBI Taxonomy" id="122202"/>
    <lineage>
        <taxon>Bacteria</taxon>
        <taxon>Bacillati</taxon>
        <taxon>Actinomycetota</taxon>
        <taxon>Actinomycetes</taxon>
        <taxon>Mycobacteriales</taxon>
        <taxon>Gordoniaceae</taxon>
        <taxon>Gordonia</taxon>
    </lineage>
</organism>
<accession>A0ABR5I818</accession>
<keyword evidence="2" id="KW-1185">Reference proteome</keyword>
<dbReference type="Proteomes" id="UP000037247">
    <property type="component" value="Unassembled WGS sequence"/>
</dbReference>
<dbReference type="RefSeq" id="WP_049700618.1">
    <property type="nucleotide sequence ID" value="NZ_JAQDQF010000013.1"/>
</dbReference>
<proteinExistence type="predicted"/>
<sequence length="114" mass="12798">MNPGPQPPNSVVITNVHDSKGTMLRVVRLTDDGGLMIEGHDLGGGVEQFFGAYEYEFKKQFSSDAVARLRDLLGLESDDELLPTIKDRFTYTDDLEEFLRDNGIEGKFWSRVGD</sequence>
<name>A0ABR5I818_9ACTN</name>
<evidence type="ECO:0000313" key="1">
    <source>
        <dbReference type="EMBL" id="KNA89838.1"/>
    </source>
</evidence>
<reference evidence="1 2" key="1">
    <citation type="submission" date="2015-05" db="EMBL/GenBank/DDBJ databases">
        <title>Draft genome sequence of the bacterium Gordonia jacobaea a new member of the Gordonia genus.</title>
        <authorList>
            <person name="Jimenez-Galisteo G."/>
            <person name="Dominguez A."/>
            <person name="Munoz E."/>
            <person name="Vinas M."/>
        </authorList>
    </citation>
    <scope>NUCLEOTIDE SEQUENCE [LARGE SCALE GENOMIC DNA]</scope>
    <source>
        <strain evidence="2">mv1</strain>
    </source>
</reference>